<dbReference type="GO" id="GO:0017150">
    <property type="term" value="F:tRNA dihydrouridine synthase activity"/>
    <property type="evidence" value="ECO:0007669"/>
    <property type="project" value="InterPro"/>
</dbReference>
<evidence type="ECO:0000313" key="10">
    <source>
        <dbReference type="EMBL" id="GAX26223.1"/>
    </source>
</evidence>
<dbReference type="AlphaFoldDB" id="A0A1Z5KIV5"/>
<dbReference type="PANTHER" id="PTHR42907:SF1">
    <property type="entry name" value="FMN-LINKED OXIDOREDUCTASES SUPERFAMILY PROTEIN"/>
    <property type="match status" value="1"/>
</dbReference>
<keyword evidence="8" id="KW-0560">Oxidoreductase</keyword>
<keyword evidence="3" id="KW-0285">Flavoprotein</keyword>
<dbReference type="InterPro" id="IPR035587">
    <property type="entry name" value="DUS-like_FMN-bd"/>
</dbReference>
<dbReference type="OrthoDB" id="10262250at2759"/>
<dbReference type="SUPFAM" id="SSF51395">
    <property type="entry name" value="FMN-linked oxidoreductases"/>
    <property type="match status" value="1"/>
</dbReference>
<proteinExistence type="predicted"/>
<dbReference type="InterPro" id="IPR004653">
    <property type="entry name" value="DusA"/>
</dbReference>
<evidence type="ECO:0000256" key="4">
    <source>
        <dbReference type="ARBA" id="ARBA00022643"/>
    </source>
</evidence>
<keyword evidence="4" id="KW-0288">FMN</keyword>
<dbReference type="Pfam" id="PF01207">
    <property type="entry name" value="Dus"/>
    <property type="match status" value="1"/>
</dbReference>
<dbReference type="PROSITE" id="PS01136">
    <property type="entry name" value="UPF0034"/>
    <property type="match status" value="1"/>
</dbReference>
<evidence type="ECO:0000313" key="11">
    <source>
        <dbReference type="Proteomes" id="UP000198406"/>
    </source>
</evidence>
<keyword evidence="5" id="KW-0819">tRNA processing</keyword>
<evidence type="ECO:0000256" key="7">
    <source>
        <dbReference type="ARBA" id="ARBA00022884"/>
    </source>
</evidence>
<dbReference type="Proteomes" id="UP000198406">
    <property type="component" value="Unassembled WGS sequence"/>
</dbReference>
<dbReference type="PANTHER" id="PTHR42907">
    <property type="entry name" value="FMN-LINKED OXIDOREDUCTASES SUPERFAMILY PROTEIN"/>
    <property type="match status" value="1"/>
</dbReference>
<keyword evidence="11" id="KW-1185">Reference proteome</keyword>
<evidence type="ECO:0000256" key="1">
    <source>
        <dbReference type="ARBA" id="ARBA00001917"/>
    </source>
</evidence>
<dbReference type="InParanoid" id="A0A1Z5KIV5"/>
<accession>A0A1Z5KIV5</accession>
<protein>
    <submittedName>
        <fullName evidence="10">tRNA-dihydrouridine synthase A</fullName>
    </submittedName>
</protein>
<evidence type="ECO:0000256" key="2">
    <source>
        <dbReference type="ARBA" id="ARBA00022555"/>
    </source>
</evidence>
<dbReference type="InterPro" id="IPR013785">
    <property type="entry name" value="Aldolase_TIM"/>
</dbReference>
<dbReference type="GO" id="GO:0000049">
    <property type="term" value="F:tRNA binding"/>
    <property type="evidence" value="ECO:0007669"/>
    <property type="project" value="UniProtKB-KW"/>
</dbReference>
<comment type="caution">
    <text evidence="10">The sequence shown here is derived from an EMBL/GenBank/DDBJ whole genome shotgun (WGS) entry which is preliminary data.</text>
</comment>
<evidence type="ECO:0000256" key="8">
    <source>
        <dbReference type="ARBA" id="ARBA00023002"/>
    </source>
</evidence>
<reference evidence="10 11" key="1">
    <citation type="journal article" date="2015" name="Plant Cell">
        <title>Oil accumulation by the oleaginous diatom Fistulifera solaris as revealed by the genome and transcriptome.</title>
        <authorList>
            <person name="Tanaka T."/>
            <person name="Maeda Y."/>
            <person name="Veluchamy A."/>
            <person name="Tanaka M."/>
            <person name="Abida H."/>
            <person name="Marechal E."/>
            <person name="Bowler C."/>
            <person name="Muto M."/>
            <person name="Sunaga Y."/>
            <person name="Tanaka M."/>
            <person name="Yoshino T."/>
            <person name="Taniguchi T."/>
            <person name="Fukuda Y."/>
            <person name="Nemoto M."/>
            <person name="Matsumoto M."/>
            <person name="Wong P.S."/>
            <person name="Aburatani S."/>
            <person name="Fujibuchi W."/>
        </authorList>
    </citation>
    <scope>NUCLEOTIDE SEQUENCE [LARGE SCALE GENOMIC DNA]</scope>
    <source>
        <strain evidence="10 11">JPCC DA0580</strain>
    </source>
</reference>
<evidence type="ECO:0000256" key="3">
    <source>
        <dbReference type="ARBA" id="ARBA00022630"/>
    </source>
</evidence>
<evidence type="ECO:0000256" key="6">
    <source>
        <dbReference type="ARBA" id="ARBA00022857"/>
    </source>
</evidence>
<keyword evidence="7" id="KW-0694">RNA-binding</keyword>
<comment type="cofactor">
    <cofactor evidence="1">
        <name>FMN</name>
        <dbReference type="ChEBI" id="CHEBI:58210"/>
    </cofactor>
</comment>
<keyword evidence="6" id="KW-0521">NADP</keyword>
<dbReference type="EMBL" id="BDSP01000240">
    <property type="protein sequence ID" value="GAX26223.1"/>
    <property type="molecule type" value="Genomic_DNA"/>
</dbReference>
<evidence type="ECO:0000259" key="9">
    <source>
        <dbReference type="Pfam" id="PF01207"/>
    </source>
</evidence>
<sequence>MMDYTDRHFRHLIRLLSKQTLLYTEMVSANAVAHERQFHQTHYRQQHPEACLDTMLQNYNIDYIATRFLAQGTAQEGPSILQLGGSDPDLLYQAAQAVSELSQRSYSDYHCNYTALNLNCGCPSPKVAGKGCFGAALMDDPVLVRDLCHALYEGGQQQYPVTVKCRIGTDTKRSWKDDNNNNNYDEALYQDLCHFIETVAAGGIVQEFTIHARIAVLTKSFSPADNRKIPPLKYHLIQRLVQDYPHLRFILNGGIESIPQVQDQLHRVPGLRGVMVGRAFCADPWRFSGADALLYHSNDTEVPLHRWHILQQYAQYADAQEQQYDPTTIRRFLIKAVTGLFAGEPNSKKYRIALDEIAGLPKKGIHTPVSELLLEAATKHLSEETLFRSPLESYELQTQGQNKDLVQEWQADRQVIL</sequence>
<name>A0A1Z5KIV5_FISSO</name>
<dbReference type="CDD" id="cd02801">
    <property type="entry name" value="DUS_like_FMN"/>
    <property type="match status" value="1"/>
</dbReference>
<evidence type="ECO:0000256" key="5">
    <source>
        <dbReference type="ARBA" id="ARBA00022694"/>
    </source>
</evidence>
<dbReference type="Gene3D" id="3.20.20.70">
    <property type="entry name" value="Aldolase class I"/>
    <property type="match status" value="1"/>
</dbReference>
<keyword evidence="2" id="KW-0820">tRNA-binding</keyword>
<feature type="domain" description="DUS-like FMN-binding" evidence="9">
    <location>
        <begin position="1"/>
        <end position="363"/>
    </location>
</feature>
<dbReference type="GO" id="GO:0050660">
    <property type="term" value="F:flavin adenine dinucleotide binding"/>
    <property type="evidence" value="ECO:0007669"/>
    <property type="project" value="InterPro"/>
</dbReference>
<organism evidence="10 11">
    <name type="scientific">Fistulifera solaris</name>
    <name type="common">Oleaginous diatom</name>
    <dbReference type="NCBI Taxonomy" id="1519565"/>
    <lineage>
        <taxon>Eukaryota</taxon>
        <taxon>Sar</taxon>
        <taxon>Stramenopiles</taxon>
        <taxon>Ochrophyta</taxon>
        <taxon>Bacillariophyta</taxon>
        <taxon>Bacillariophyceae</taxon>
        <taxon>Bacillariophycidae</taxon>
        <taxon>Naviculales</taxon>
        <taxon>Naviculaceae</taxon>
        <taxon>Fistulifera</taxon>
    </lineage>
</organism>
<gene>
    <name evidence="10" type="ORF">FisN_16Lh050</name>
</gene>
<dbReference type="InterPro" id="IPR018517">
    <property type="entry name" value="tRNA_hU_synthase_CS"/>
</dbReference>